<evidence type="ECO:0000313" key="2">
    <source>
        <dbReference type="Proteomes" id="UP001630127"/>
    </source>
</evidence>
<keyword evidence="2" id="KW-1185">Reference proteome</keyword>
<dbReference type="EMBL" id="JBJUIK010000006">
    <property type="protein sequence ID" value="KAL3525276.1"/>
    <property type="molecule type" value="Genomic_DNA"/>
</dbReference>
<name>A0ABD3A0L9_9GENT</name>
<dbReference type="AlphaFoldDB" id="A0ABD3A0L9"/>
<organism evidence="1 2">
    <name type="scientific">Cinchona calisaya</name>
    <dbReference type="NCBI Taxonomy" id="153742"/>
    <lineage>
        <taxon>Eukaryota</taxon>
        <taxon>Viridiplantae</taxon>
        <taxon>Streptophyta</taxon>
        <taxon>Embryophyta</taxon>
        <taxon>Tracheophyta</taxon>
        <taxon>Spermatophyta</taxon>
        <taxon>Magnoliopsida</taxon>
        <taxon>eudicotyledons</taxon>
        <taxon>Gunneridae</taxon>
        <taxon>Pentapetalae</taxon>
        <taxon>asterids</taxon>
        <taxon>lamiids</taxon>
        <taxon>Gentianales</taxon>
        <taxon>Rubiaceae</taxon>
        <taxon>Cinchonoideae</taxon>
        <taxon>Cinchoneae</taxon>
        <taxon>Cinchona</taxon>
    </lineage>
</organism>
<dbReference type="Proteomes" id="UP001630127">
    <property type="component" value="Unassembled WGS sequence"/>
</dbReference>
<protein>
    <submittedName>
        <fullName evidence="1">Uncharacterized protein</fullName>
    </submittedName>
</protein>
<comment type="caution">
    <text evidence="1">The sequence shown here is derived from an EMBL/GenBank/DDBJ whole genome shotgun (WGS) entry which is preliminary data.</text>
</comment>
<proteinExistence type="predicted"/>
<reference evidence="1 2" key="1">
    <citation type="submission" date="2024-11" db="EMBL/GenBank/DDBJ databases">
        <title>A near-complete genome assembly of Cinchona calisaya.</title>
        <authorList>
            <person name="Lian D.C."/>
            <person name="Zhao X.W."/>
            <person name="Wei L."/>
        </authorList>
    </citation>
    <scope>NUCLEOTIDE SEQUENCE [LARGE SCALE GENOMIC DNA]</scope>
    <source>
        <tissue evidence="1">Nenye</tissue>
    </source>
</reference>
<sequence length="142" mass="15940">MAYDIPTGSGNTLFERMTRQEQAFSQLMDQLGYLPSGYVLMNVLREIKAILAVLREHIRIVDATLDFLRQDLSVTKKVIASCTGTEAKMNGMDVLAIVDTRATHNFVTRCEVRRLKLELKEHGYRIRAVNSEAQPVLGVASV</sequence>
<evidence type="ECO:0000313" key="1">
    <source>
        <dbReference type="EMBL" id="KAL3525276.1"/>
    </source>
</evidence>
<accession>A0ABD3A0L9</accession>
<gene>
    <name evidence="1" type="ORF">ACH5RR_013648</name>
</gene>